<dbReference type="Proteomes" id="UP001430679">
    <property type="component" value="Unassembled WGS sequence"/>
</dbReference>
<proteinExistence type="predicted"/>
<dbReference type="EMBL" id="JAJJMM010000001">
    <property type="protein sequence ID" value="MCC9062459.1"/>
    <property type="molecule type" value="Genomic_DNA"/>
</dbReference>
<evidence type="ECO:0008006" key="3">
    <source>
        <dbReference type="Google" id="ProtNLM"/>
    </source>
</evidence>
<gene>
    <name evidence="1" type="ORF">LNP81_05580</name>
</gene>
<dbReference type="RefSeq" id="WP_230034074.1">
    <property type="nucleotide sequence ID" value="NZ_JAJJMM010000001.1"/>
</dbReference>
<accession>A0ABS8MAA5</accession>
<sequence length="276" mass="32225">MIKIVKDEAPEKLIKNGSAQTKIDLEEYSNNKTKYNSGESKFEAFSTIYNSDIVRDTLESIQKNKCCYCETKSTRSNSDVEHFRPKAAYSSSFKGNSLYPGYFWLAYDWDNVFLACQVCNQIFKNDFFPIETESTRAQFNNFEIENEVSLFVHPSHDEPEDEIEYRESIPFGKTKKGKITIAYLGFGSLEHGKEFGLEYSKKHKIRINRLFEEREIFYQEKAKIYRTIKLLETKELDSEGLQVLNGLKHIIDNAQNLDSEWSSMIKCAVKNEFKEY</sequence>
<protein>
    <recommendedName>
        <fullName evidence="3">HNH endonuclease</fullName>
    </recommendedName>
</protein>
<organism evidence="1 2">
    <name type="scientific">Flavobacterium piscisymbiosum</name>
    <dbReference type="NCBI Taxonomy" id="2893753"/>
    <lineage>
        <taxon>Bacteria</taxon>
        <taxon>Pseudomonadati</taxon>
        <taxon>Bacteroidota</taxon>
        <taxon>Flavobacteriia</taxon>
        <taxon>Flavobacteriales</taxon>
        <taxon>Flavobacteriaceae</taxon>
        <taxon>Flavobacterium</taxon>
    </lineage>
</organism>
<comment type="caution">
    <text evidence="1">The sequence shown here is derived from an EMBL/GenBank/DDBJ whole genome shotgun (WGS) entry which is preliminary data.</text>
</comment>
<keyword evidence="2" id="KW-1185">Reference proteome</keyword>
<evidence type="ECO:0000313" key="2">
    <source>
        <dbReference type="Proteomes" id="UP001430679"/>
    </source>
</evidence>
<name>A0ABS8MAA5_9FLAO</name>
<reference evidence="1" key="1">
    <citation type="submission" date="2021-11" db="EMBL/GenBank/DDBJ databases">
        <title>Description of novel Flavobacterium species.</title>
        <authorList>
            <person name="Saticioglu I.B."/>
            <person name="Ay H."/>
            <person name="Altun S."/>
            <person name="Duman M."/>
        </authorList>
    </citation>
    <scope>NUCLEOTIDE SEQUENCE</scope>
    <source>
        <strain evidence="1">F-30</strain>
    </source>
</reference>
<dbReference type="Gene3D" id="1.10.30.50">
    <property type="match status" value="1"/>
</dbReference>
<evidence type="ECO:0000313" key="1">
    <source>
        <dbReference type="EMBL" id="MCC9062459.1"/>
    </source>
</evidence>